<dbReference type="STRING" id="908809.ABG79_00769"/>
<reference evidence="3 4" key="1">
    <citation type="submission" date="2015-09" db="EMBL/GenBank/DDBJ databases">
        <title>Draft genome sequence of a Caloramator mitchellensis, a moderate thermophile from the Great Artesian Basin of Australia.</title>
        <authorList>
            <person name="Patel B.K."/>
        </authorList>
    </citation>
    <scope>NUCLEOTIDE SEQUENCE [LARGE SCALE GENOMIC DNA]</scope>
    <source>
        <strain evidence="3 4">VF08</strain>
    </source>
</reference>
<dbReference type="EC" id="5.1.3.23" evidence="3"/>
<dbReference type="NCBIfam" id="TIGR00236">
    <property type="entry name" value="wecB"/>
    <property type="match status" value="1"/>
</dbReference>
<gene>
    <name evidence="3" type="primary">wbpI_1</name>
    <name evidence="3" type="ORF">ABG79_00769</name>
</gene>
<organism evidence="3 4">
    <name type="scientific">Caloramator mitchellensis</name>
    <dbReference type="NCBI Taxonomy" id="908809"/>
    <lineage>
        <taxon>Bacteria</taxon>
        <taxon>Bacillati</taxon>
        <taxon>Bacillota</taxon>
        <taxon>Clostridia</taxon>
        <taxon>Eubacteriales</taxon>
        <taxon>Clostridiaceae</taxon>
        <taxon>Caloramator</taxon>
    </lineage>
</organism>
<dbReference type="PATRIC" id="fig|908809.3.peg.777"/>
<evidence type="ECO:0000313" key="3">
    <source>
        <dbReference type="EMBL" id="KRQ87431.1"/>
    </source>
</evidence>
<dbReference type="InterPro" id="IPR029767">
    <property type="entry name" value="WecB-like"/>
</dbReference>
<dbReference type="GO" id="GO:0016853">
    <property type="term" value="F:isomerase activity"/>
    <property type="evidence" value="ECO:0007669"/>
    <property type="project" value="UniProtKB-KW"/>
</dbReference>
<keyword evidence="4" id="KW-1185">Reference proteome</keyword>
<comment type="similarity">
    <text evidence="1">Belongs to the UDP-N-acetylglucosamine 2-epimerase family.</text>
</comment>
<dbReference type="AlphaFoldDB" id="A0A0R3JV31"/>
<evidence type="ECO:0000259" key="2">
    <source>
        <dbReference type="Pfam" id="PF02350"/>
    </source>
</evidence>
<dbReference type="EMBL" id="LKHP01000003">
    <property type="protein sequence ID" value="KRQ87431.1"/>
    <property type="molecule type" value="Genomic_DNA"/>
</dbReference>
<comment type="caution">
    <text evidence="3">The sequence shown here is derived from an EMBL/GenBank/DDBJ whole genome shotgun (WGS) entry which is preliminary data.</text>
</comment>
<dbReference type="InterPro" id="IPR003331">
    <property type="entry name" value="UDP_GlcNAc_Epimerase_2_dom"/>
</dbReference>
<proteinExistence type="inferred from homology"/>
<protein>
    <submittedName>
        <fullName evidence="3">UDP-2,3-diacetamido-2,3-dideoxy-D-glucuronate 2-epimerase</fullName>
        <ecNumber evidence="3">5.1.3.23</ecNumber>
    </submittedName>
</protein>
<dbReference type="PANTHER" id="PTHR43174">
    <property type="entry name" value="UDP-N-ACETYLGLUCOSAMINE 2-EPIMERASE"/>
    <property type="match status" value="1"/>
</dbReference>
<dbReference type="SUPFAM" id="SSF53756">
    <property type="entry name" value="UDP-Glycosyltransferase/glycogen phosphorylase"/>
    <property type="match status" value="1"/>
</dbReference>
<evidence type="ECO:0000313" key="4">
    <source>
        <dbReference type="Proteomes" id="UP000052015"/>
    </source>
</evidence>
<feature type="domain" description="UDP-N-acetylglucosamine 2-epimerase" evidence="2">
    <location>
        <begin position="48"/>
        <end position="373"/>
    </location>
</feature>
<evidence type="ECO:0000256" key="1">
    <source>
        <dbReference type="RuleBase" id="RU003513"/>
    </source>
</evidence>
<dbReference type="Pfam" id="PF02350">
    <property type="entry name" value="Epimerase_2"/>
    <property type="match status" value="1"/>
</dbReference>
<keyword evidence="1 3" id="KW-0413">Isomerase</keyword>
<dbReference type="CDD" id="cd03786">
    <property type="entry name" value="GTB_UDP-GlcNAc_2-Epimerase"/>
    <property type="match status" value="1"/>
</dbReference>
<accession>A0A0R3JV31</accession>
<name>A0A0R3JV31_CALMK</name>
<sequence>MSEIDKQFKKSRNQVNVTHGKVMKMKILTVIGARPQFIKAAPVSREIRKQHKEIIVHTGQHYDENMSSIFFDELDIPKPDYNLNVGSGNHGNQTGNMLIKIEEVILNEKPDAVLVYGDTNSTLAGALAASKLLIPVIHVEAGLRSFNKAMPEEQNRVLTDHISDLLFCPTETAVKNLKNEGIEKGVYNVGDVMFDSILYNIEIAKEKSNILDRLNLASKEFILVTIHRAENTNYKDKLTNIFNALKDSGEKVILPLHPRTKKFLADYGIDVGENIEIIEPVGYLDMIMLESAAKKIVTDSGGVQKEAYFLDVPCVTMRRETEWVETVKDGWNILVDSDYEKILDAINNFEPKTKKSNYFGDGKASEHIAELLKNLEV</sequence>
<dbReference type="Gene3D" id="3.40.50.2000">
    <property type="entry name" value="Glycogen Phosphorylase B"/>
    <property type="match status" value="2"/>
</dbReference>
<dbReference type="Proteomes" id="UP000052015">
    <property type="component" value="Unassembled WGS sequence"/>
</dbReference>
<dbReference type="PANTHER" id="PTHR43174:SF1">
    <property type="entry name" value="UDP-N-ACETYLGLUCOSAMINE 2-EPIMERASE"/>
    <property type="match status" value="1"/>
</dbReference>